<dbReference type="Proteomes" id="UP000887565">
    <property type="component" value="Unplaced"/>
</dbReference>
<reference evidence="2" key="1">
    <citation type="submission" date="2022-11" db="UniProtKB">
        <authorList>
            <consortium name="WormBaseParasite"/>
        </authorList>
    </citation>
    <scope>IDENTIFICATION</scope>
</reference>
<dbReference type="WBParaSite" id="nRc.2.0.1.t19713-RA">
    <property type="protein sequence ID" value="nRc.2.0.1.t19713-RA"/>
    <property type="gene ID" value="nRc.2.0.1.g19713"/>
</dbReference>
<name>A0A915J1D1_ROMCU</name>
<dbReference type="AlphaFoldDB" id="A0A915J1D1"/>
<accession>A0A915J1D1</accession>
<protein>
    <submittedName>
        <fullName evidence="2">Uncharacterized protein</fullName>
    </submittedName>
</protein>
<organism evidence="1 2">
    <name type="scientific">Romanomermis culicivorax</name>
    <name type="common">Nematode worm</name>
    <dbReference type="NCBI Taxonomy" id="13658"/>
    <lineage>
        <taxon>Eukaryota</taxon>
        <taxon>Metazoa</taxon>
        <taxon>Ecdysozoa</taxon>
        <taxon>Nematoda</taxon>
        <taxon>Enoplea</taxon>
        <taxon>Dorylaimia</taxon>
        <taxon>Mermithida</taxon>
        <taxon>Mermithoidea</taxon>
        <taxon>Mermithidae</taxon>
        <taxon>Romanomermis</taxon>
    </lineage>
</organism>
<proteinExistence type="predicted"/>
<evidence type="ECO:0000313" key="2">
    <source>
        <dbReference type="WBParaSite" id="nRc.2.0.1.t19713-RA"/>
    </source>
</evidence>
<sequence length="156" mass="17966">MKENDQEIRGSRHHNENEELNCANIKAHSLPTEANLLATITRIQDKMEFSGLIFFHKLELELPIVVSVTAYQIRKVSGNSINPMIFDQLFGDFSLSQAGGVGLPFVVDFRRGFDFQIRPTFFRHKYKRSLESPLISKDLKMSNNDRMVVMILCMMI</sequence>
<evidence type="ECO:0000313" key="1">
    <source>
        <dbReference type="Proteomes" id="UP000887565"/>
    </source>
</evidence>
<keyword evidence="1" id="KW-1185">Reference proteome</keyword>